<evidence type="ECO:0000256" key="2">
    <source>
        <dbReference type="ARBA" id="ARBA00022448"/>
    </source>
</evidence>
<comment type="subcellular location">
    <subcellularLocation>
        <location evidence="1">Nucleus</location>
        <location evidence="1">Nuclear pore complex</location>
    </subcellularLocation>
</comment>
<feature type="compositionally biased region" description="Low complexity" evidence="8">
    <location>
        <begin position="156"/>
        <end position="192"/>
    </location>
</feature>
<evidence type="ECO:0000256" key="4">
    <source>
        <dbReference type="ARBA" id="ARBA00022927"/>
    </source>
</evidence>
<dbReference type="AlphaFoldDB" id="A0A1B8GX91"/>
<dbReference type="RefSeq" id="XP_018134172.1">
    <property type="nucleotide sequence ID" value="XM_018270973.2"/>
</dbReference>
<feature type="compositionally biased region" description="Low complexity" evidence="8">
    <location>
        <begin position="122"/>
        <end position="131"/>
    </location>
</feature>
<dbReference type="PANTHER" id="PTHR13437">
    <property type="entry name" value="NUCLEOPORIN P58/P45 NUCLEOPORIN-LIKE PROTEIN 1"/>
    <property type="match status" value="1"/>
</dbReference>
<feature type="compositionally biased region" description="Polar residues" evidence="8">
    <location>
        <begin position="195"/>
        <end position="205"/>
    </location>
</feature>
<protein>
    <recommendedName>
        <fullName evidence="11">Nucleoporin nup49/NSP49 (Nuclear pore protein nup49/NSP49)</fullName>
    </recommendedName>
</protein>
<reference evidence="9 10" key="1">
    <citation type="submission" date="2016-03" db="EMBL/GenBank/DDBJ databases">
        <title>Comparative genomics of Pseudogymnoascus destructans, the fungus causing white-nose syndrome of bats.</title>
        <authorList>
            <person name="Palmer J.M."/>
            <person name="Drees K.P."/>
            <person name="Foster J.T."/>
            <person name="Lindner D.L."/>
        </authorList>
    </citation>
    <scope>NUCLEOTIDE SEQUENCE [LARGE SCALE GENOMIC DNA]</scope>
    <source>
        <strain evidence="9 10">UAMH 10579</strain>
    </source>
</reference>
<dbReference type="Proteomes" id="UP000091956">
    <property type="component" value="Unassembled WGS sequence"/>
</dbReference>
<evidence type="ECO:0000256" key="1">
    <source>
        <dbReference type="ARBA" id="ARBA00004567"/>
    </source>
</evidence>
<dbReference type="EMBL" id="KV460209">
    <property type="protein sequence ID" value="OBU00440.1"/>
    <property type="molecule type" value="Genomic_DNA"/>
</dbReference>
<keyword evidence="6" id="KW-0906">Nuclear pore complex</keyword>
<dbReference type="PANTHER" id="PTHR13437:SF2">
    <property type="entry name" value="NUCLEOPORIN P58_P45"/>
    <property type="match status" value="1"/>
</dbReference>
<dbReference type="Pfam" id="PF13634">
    <property type="entry name" value="Nucleoporin_FG"/>
    <property type="match status" value="1"/>
</dbReference>
<evidence type="ECO:0000256" key="7">
    <source>
        <dbReference type="ARBA" id="ARBA00023242"/>
    </source>
</evidence>
<dbReference type="InterPro" id="IPR025574">
    <property type="entry name" value="Nucleoporin_FG_rpt"/>
</dbReference>
<dbReference type="GO" id="GO:0008139">
    <property type="term" value="F:nuclear localization sequence binding"/>
    <property type="evidence" value="ECO:0007669"/>
    <property type="project" value="InterPro"/>
</dbReference>
<organism evidence="9 10">
    <name type="scientific">Pseudogymnoascus verrucosus</name>
    <dbReference type="NCBI Taxonomy" id="342668"/>
    <lineage>
        <taxon>Eukaryota</taxon>
        <taxon>Fungi</taxon>
        <taxon>Dikarya</taxon>
        <taxon>Ascomycota</taxon>
        <taxon>Pezizomycotina</taxon>
        <taxon>Leotiomycetes</taxon>
        <taxon>Thelebolales</taxon>
        <taxon>Thelebolaceae</taxon>
        <taxon>Pseudogymnoascus</taxon>
    </lineage>
</organism>
<evidence type="ECO:0000256" key="6">
    <source>
        <dbReference type="ARBA" id="ARBA00023132"/>
    </source>
</evidence>
<name>A0A1B8GX91_9PEZI</name>
<gene>
    <name evidence="9" type="ORF">VE01_01451</name>
</gene>
<sequence length="449" mass="46241">MALARSASGPGALSINVGSANLFGSTNTSSQAPAAGGLFGKATMSQPTGGLFGQAQPQTSGLFGASTTATQPAQTGGLFGAAPAAQPQSGGLFGGAPASTQPQSSGLFGSAQPAASTGGMFGSAQAQQPQQTGGGLFGGANTQAQAAKPSFFGGASMQMPQQQQQQPQSSLFSSSARPQQSTGAFGSSFAGGLTMGQSQGQPTQATVPGVRIDLTNLRNTTRFNDLNEELQKKIEEFDAGVLSLMAKGDQCTAILPAHGEQLELVPDNVDFLQRKVIGVQANLDGDVQAVSQISKQVYVDGENAKLSFTVVDNLKLPQQFHTGIWNPSKPSPSASTPGEAAGDLVTFFSQTSDEMGQTISTYKDNISEIELHLRGVERSLMQAGSNIGRNGQDKNEVENLVGVLRDFEMGILEVAGKVGGVREGVQSLQLGHFIGPVSVNGNGKRRGVY</sequence>
<keyword evidence="4" id="KW-0653">Protein transport</keyword>
<accession>A0A1B8GX91</accession>
<feature type="compositionally biased region" description="Polar residues" evidence="8">
    <location>
        <begin position="55"/>
        <end position="74"/>
    </location>
</feature>
<dbReference type="STRING" id="342668.A0A1B8GX91"/>
<dbReference type="Pfam" id="PF21121">
    <property type="entry name" value="Nup49_C"/>
    <property type="match status" value="1"/>
</dbReference>
<dbReference type="GO" id="GO:0017056">
    <property type="term" value="F:structural constituent of nuclear pore"/>
    <property type="evidence" value="ECO:0007669"/>
    <property type="project" value="InterPro"/>
</dbReference>
<keyword evidence="7" id="KW-0539">Nucleus</keyword>
<proteinExistence type="predicted"/>
<feature type="region of interest" description="Disordered" evidence="8">
    <location>
        <begin position="48"/>
        <end position="141"/>
    </location>
</feature>
<evidence type="ECO:0000256" key="8">
    <source>
        <dbReference type="SAM" id="MobiDB-lite"/>
    </source>
</evidence>
<evidence type="ECO:0008006" key="11">
    <source>
        <dbReference type="Google" id="ProtNLM"/>
    </source>
</evidence>
<feature type="compositionally biased region" description="Polar residues" evidence="8">
    <location>
        <begin position="98"/>
        <end position="107"/>
    </location>
</feature>
<keyword evidence="5" id="KW-0811">Translocation</keyword>
<dbReference type="OrthoDB" id="2538017at2759"/>
<evidence type="ECO:0000313" key="9">
    <source>
        <dbReference type="EMBL" id="OBU00440.1"/>
    </source>
</evidence>
<evidence type="ECO:0000256" key="3">
    <source>
        <dbReference type="ARBA" id="ARBA00022816"/>
    </source>
</evidence>
<evidence type="ECO:0000313" key="10">
    <source>
        <dbReference type="Proteomes" id="UP000091956"/>
    </source>
</evidence>
<keyword evidence="3" id="KW-0509">mRNA transport</keyword>
<dbReference type="GO" id="GO:0015031">
    <property type="term" value="P:protein transport"/>
    <property type="evidence" value="ECO:0007669"/>
    <property type="project" value="UniProtKB-KW"/>
</dbReference>
<dbReference type="GO" id="GO:0051028">
    <property type="term" value="P:mRNA transport"/>
    <property type="evidence" value="ECO:0007669"/>
    <property type="project" value="UniProtKB-KW"/>
</dbReference>
<feature type="region of interest" description="Disordered" evidence="8">
    <location>
        <begin position="153"/>
        <end position="205"/>
    </location>
</feature>
<dbReference type="GeneID" id="28834837"/>
<dbReference type="InterPro" id="IPR024882">
    <property type="entry name" value="NUP58/p45/49"/>
</dbReference>
<dbReference type="GO" id="GO:0005643">
    <property type="term" value="C:nuclear pore"/>
    <property type="evidence" value="ECO:0007669"/>
    <property type="project" value="UniProtKB-SubCell"/>
</dbReference>
<keyword evidence="2" id="KW-0813">Transport</keyword>
<keyword evidence="10" id="KW-1185">Reference proteome</keyword>
<evidence type="ECO:0000256" key="5">
    <source>
        <dbReference type="ARBA" id="ARBA00023010"/>
    </source>
</evidence>
<reference evidence="10" key="2">
    <citation type="journal article" date="2018" name="Nat. Commun.">
        <title>Extreme sensitivity to ultraviolet light in the fungal pathogen causing white-nose syndrome of bats.</title>
        <authorList>
            <person name="Palmer J.M."/>
            <person name="Drees K.P."/>
            <person name="Foster J.T."/>
            <person name="Lindner D.L."/>
        </authorList>
    </citation>
    <scope>NUCLEOTIDE SEQUENCE [LARGE SCALE GENOMIC DNA]</scope>
    <source>
        <strain evidence="10">UAMH 10579</strain>
    </source>
</reference>